<dbReference type="OrthoDB" id="326212at2157"/>
<reference evidence="2 3" key="1">
    <citation type="journal article" date="2014" name="PLoS Genet.">
        <title>Phylogenetically driven sequencing of extremely halophilic archaea reveals strategies for static and dynamic osmo-response.</title>
        <authorList>
            <person name="Becker E.A."/>
            <person name="Seitzer P.M."/>
            <person name="Tritt A."/>
            <person name="Larsen D."/>
            <person name="Krusor M."/>
            <person name="Yao A.I."/>
            <person name="Wu D."/>
            <person name="Madern D."/>
            <person name="Eisen J.A."/>
            <person name="Darling A.E."/>
            <person name="Facciotti M.T."/>
        </authorList>
    </citation>
    <scope>NUCLEOTIDE SEQUENCE [LARGE SCALE GENOMIC DNA]</scope>
    <source>
        <strain evidence="2 3">2-9-1</strain>
    </source>
</reference>
<evidence type="ECO:0000313" key="2">
    <source>
        <dbReference type="EMBL" id="ELZ25476.1"/>
    </source>
</evidence>
<dbReference type="Pfam" id="PF09414">
    <property type="entry name" value="RNA_ligase"/>
    <property type="match status" value="1"/>
</dbReference>
<proteinExistence type="predicted"/>
<feature type="domain" description="RNA ligase" evidence="1">
    <location>
        <begin position="10"/>
        <end position="118"/>
    </location>
</feature>
<dbReference type="RefSeq" id="WP_006883795.1">
    <property type="nucleotide sequence ID" value="NZ_AOIU01000025.1"/>
</dbReference>
<organism evidence="2 3">
    <name type="scientific">Halosimplex carlsbadense 2-9-1</name>
    <dbReference type="NCBI Taxonomy" id="797114"/>
    <lineage>
        <taxon>Archaea</taxon>
        <taxon>Methanobacteriati</taxon>
        <taxon>Methanobacteriota</taxon>
        <taxon>Stenosarchaea group</taxon>
        <taxon>Halobacteria</taxon>
        <taxon>Halobacteriales</taxon>
        <taxon>Haloarculaceae</taxon>
        <taxon>Halosimplex</taxon>
    </lineage>
</organism>
<accession>M0CQG2</accession>
<dbReference type="Gene3D" id="3.30.470.30">
    <property type="entry name" value="DNA ligase/mRNA capping enzyme"/>
    <property type="match status" value="1"/>
</dbReference>
<dbReference type="SUPFAM" id="SSF56091">
    <property type="entry name" value="DNA ligase/mRNA capping enzyme, catalytic domain"/>
    <property type="match status" value="1"/>
</dbReference>
<gene>
    <name evidence="2" type="ORF">C475_10609</name>
</gene>
<protein>
    <recommendedName>
        <fullName evidence="1">RNA ligase domain-containing protein</fullName>
    </recommendedName>
</protein>
<dbReference type="EMBL" id="AOIU01000025">
    <property type="protein sequence ID" value="ELZ25476.1"/>
    <property type="molecule type" value="Genomic_DNA"/>
</dbReference>
<dbReference type="eggNOG" id="arCOG08926">
    <property type="taxonomic scope" value="Archaea"/>
</dbReference>
<sequence length="219" mass="25385">MRSARGPERERGPFVLFGENMVAHTLEYDRETPQFLGFDVWQAEEERFLPFGDAEFVFESIGLRTVPVVERRDATAFGDEYGRGADLDYEIPESAYREGRAEGVVLRNDERGARAKVVAEAFRERHESADDEPETDTERLVDRYCTERRIEKAAHRLVDEGEWAQLRMPMMEDLPMAVVDDIFAEEHREIAREDWEIDAAELRSRVSSRCAPILQDRVD</sequence>
<dbReference type="InterPro" id="IPR021122">
    <property type="entry name" value="RNA_ligase_dom_REL/Rnl2"/>
</dbReference>
<comment type="caution">
    <text evidence="2">The sequence shown here is derived from an EMBL/GenBank/DDBJ whole genome shotgun (WGS) entry which is preliminary data.</text>
</comment>
<evidence type="ECO:0000313" key="3">
    <source>
        <dbReference type="Proteomes" id="UP000011626"/>
    </source>
</evidence>
<dbReference type="Proteomes" id="UP000011626">
    <property type="component" value="Unassembled WGS sequence"/>
</dbReference>
<dbReference type="AlphaFoldDB" id="M0CQG2"/>
<keyword evidence="3" id="KW-1185">Reference proteome</keyword>
<name>M0CQG2_9EURY</name>
<dbReference type="STRING" id="797114.C475_10609"/>
<evidence type="ECO:0000259" key="1">
    <source>
        <dbReference type="Pfam" id="PF09414"/>
    </source>
</evidence>